<name>A0ACD5EFW1_9HYPH</name>
<reference evidence="1" key="1">
    <citation type="submission" date="2024-10" db="EMBL/GenBank/DDBJ databases">
        <title>Strain of Rhizobium-related bacteria isolated fromm roots of Vavilovia formosa.</title>
        <authorList>
            <person name="Kimeklis A."/>
            <person name="Afonin A."/>
        </authorList>
    </citation>
    <scope>NUCLEOTIDE SEQUENCE</scope>
    <source>
        <strain evidence="1">Vaf-46</strain>
    </source>
</reference>
<gene>
    <name evidence="1" type="ORF">A4U53_002665</name>
</gene>
<evidence type="ECO:0000313" key="1">
    <source>
        <dbReference type="EMBL" id="XKM38019.1"/>
    </source>
</evidence>
<protein>
    <submittedName>
        <fullName evidence="1">Uncharacterized protein</fullName>
    </submittedName>
</protein>
<organism evidence="1 2">
    <name type="scientific">Rhizobium ruizarguesonis</name>
    <dbReference type="NCBI Taxonomy" id="2081791"/>
    <lineage>
        <taxon>Bacteria</taxon>
        <taxon>Pseudomonadati</taxon>
        <taxon>Pseudomonadota</taxon>
        <taxon>Alphaproteobacteria</taxon>
        <taxon>Hyphomicrobiales</taxon>
        <taxon>Rhizobiaceae</taxon>
        <taxon>Rhizobium/Agrobacterium group</taxon>
        <taxon>Rhizobium</taxon>
    </lineage>
</organism>
<keyword evidence="1" id="KW-0614">Plasmid</keyword>
<dbReference type="Proteomes" id="UP000078465">
    <property type="component" value="Plasmid unnamed3"/>
</dbReference>
<sequence length="162" mass="17926">MTLNLPKGSVALDGVGFSAIGRLELIEILRKRAAALGVEFRFSHIVESLDELKADLIVGADGVNSLVRRTLGSEFAPHLEVLGNHFAWFGTTRPFDTLTQSFVETENGALNAHHYRFSPDRSTFIVECDDDTFKAWDFNALGEEGSARLCGEIFRDVLKAPR</sequence>
<dbReference type="EMBL" id="CP171850">
    <property type="protein sequence ID" value="XKM38019.1"/>
    <property type="molecule type" value="Genomic_DNA"/>
</dbReference>
<proteinExistence type="predicted"/>
<geneLocation type="plasmid" evidence="1 2">
    <name>unnamed3</name>
</geneLocation>
<accession>A0ACD5EFW1</accession>
<evidence type="ECO:0000313" key="2">
    <source>
        <dbReference type="Proteomes" id="UP000078465"/>
    </source>
</evidence>